<organism evidence="1 2">
    <name type="scientific">Drosophila madeirensis</name>
    <name type="common">Fruit fly</name>
    <dbReference type="NCBI Taxonomy" id="30013"/>
    <lineage>
        <taxon>Eukaryota</taxon>
        <taxon>Metazoa</taxon>
        <taxon>Ecdysozoa</taxon>
        <taxon>Arthropoda</taxon>
        <taxon>Hexapoda</taxon>
        <taxon>Insecta</taxon>
        <taxon>Pterygota</taxon>
        <taxon>Neoptera</taxon>
        <taxon>Endopterygota</taxon>
        <taxon>Diptera</taxon>
        <taxon>Brachycera</taxon>
        <taxon>Muscomorpha</taxon>
        <taxon>Ephydroidea</taxon>
        <taxon>Drosophilidae</taxon>
        <taxon>Drosophila</taxon>
        <taxon>Sophophora</taxon>
    </lineage>
</organism>
<dbReference type="AlphaFoldDB" id="A0AAU9FBG9"/>
<dbReference type="PANTHER" id="PTHR48421">
    <property type="entry name" value="MYCBP-ASSOCIATED PROTEIN"/>
    <property type="match status" value="1"/>
</dbReference>
<keyword evidence="2" id="KW-1185">Reference proteome</keyword>
<sequence length="710" mass="82353">MPRQRSYLASFLTTIVPPKSDSTDNDVELSSTSTTELFARTNSLKEVSQQDGKKIVEDIVNKIFDSKLGLANLSSSQGSLDSEVQASVEMDKRLKLWYDTLQDRTQTQMRIQRKIGRNANEMLINLPTTVEQRDKATVQRLMDYATRMNPTTLSVKRPVELPAYFDSRHCQEVNKLVETLPLAERQGAANVEIIGLTNATKQEIMGPMYNVKNSHEKEKQKWLGSELLDDSIEKRCGDIKRVLQFYPHVDDLEVVGNNMQEVLNRQELDGDNDIECLSTETLYKISSSTQQSTDLEQEEEQAELEQIGECPPEPIIPAVALRINDEIFLKPERRSREIVNWDIYFECHPYENVVKQVLRLENVGRQVITCQWSNSEFYKNKPQFLSSNFDTFFLERTNFALFPGEVHETKVLFRPRRCLVEKQRWELRVFPNVFCNYRDTIVLKLHGKCLPAPEYARKIEKQLNRVLDKSKTQMAQKVTELKATLVPLIQPHELLCPYERIFDEREIFNSQNAGYHCERFDDLEALKSLYQALKKPREPEWDLRLETIKKVILRLPEAEQREENFKKLVQVKCSLKCGSGGGDFNECPPLCAAHSTEKDRSRLIYVRGSIGNGLDEWEELVTSLEQGSLKSELACFYTESLDEGEEENSEEEEETSPLLRQLRRDNPPLYVLHKMRSKKYYRDALYMQTYTHLCDMAENVVSIIESTKFF</sequence>
<dbReference type="Proteomes" id="UP001500889">
    <property type="component" value="Chromosome O"/>
</dbReference>
<name>A0AAU9FBG9_DROMD</name>
<evidence type="ECO:0000313" key="1">
    <source>
        <dbReference type="EMBL" id="BFF93028.1"/>
    </source>
</evidence>
<accession>A0AAU9FBG9</accession>
<dbReference type="EMBL" id="AP029263">
    <property type="protein sequence ID" value="BFF93028.1"/>
    <property type="molecule type" value="Genomic_DNA"/>
</dbReference>
<dbReference type="Pfam" id="PF14646">
    <property type="entry name" value="MYCBPAP"/>
    <property type="match status" value="1"/>
</dbReference>
<protein>
    <submittedName>
        <fullName evidence="1">Uncharacterized protein</fullName>
    </submittedName>
</protein>
<evidence type="ECO:0000313" key="2">
    <source>
        <dbReference type="Proteomes" id="UP001500889"/>
    </source>
</evidence>
<gene>
    <name evidence="1" type="ORF">DMAD_10962</name>
</gene>
<proteinExistence type="predicted"/>
<dbReference type="InterPro" id="IPR032707">
    <property type="entry name" value="MYCBPAP"/>
</dbReference>
<reference evidence="1 2" key="1">
    <citation type="submission" date="2024-02" db="EMBL/GenBank/DDBJ databases">
        <title>A chromosome-level genome assembly of Drosophila madeirensis, a fruit fly species endemic to Madeira island.</title>
        <authorList>
            <person name="Tomihara K."/>
            <person name="Llopart A."/>
            <person name="Yamamoto D."/>
        </authorList>
    </citation>
    <scope>NUCLEOTIDE SEQUENCE [LARGE SCALE GENOMIC DNA]</scope>
    <source>
        <strain evidence="1 2">RF1</strain>
    </source>
</reference>
<dbReference type="PANTHER" id="PTHR48421:SF1">
    <property type="entry name" value="MYCBP-ASSOCIATED PROTEIN"/>
    <property type="match status" value="1"/>
</dbReference>